<organism evidence="1 2">
    <name type="scientific">[Clostridium] aminophilum</name>
    <dbReference type="NCBI Taxonomy" id="1526"/>
    <lineage>
        <taxon>Bacteria</taxon>
        <taxon>Bacillati</taxon>
        <taxon>Bacillota</taxon>
        <taxon>Clostridia</taxon>
        <taxon>Lachnospirales</taxon>
        <taxon>Lachnospiraceae</taxon>
    </lineage>
</organism>
<evidence type="ECO:0000313" key="1">
    <source>
        <dbReference type="EMBL" id="SET73408.1"/>
    </source>
</evidence>
<accession>A0A1I0GST6</accession>
<reference evidence="1 2" key="1">
    <citation type="submission" date="2016-10" db="EMBL/GenBank/DDBJ databases">
        <authorList>
            <person name="de Groot N.N."/>
        </authorList>
    </citation>
    <scope>NUCLEOTIDE SEQUENCE [LARGE SCALE GENOMIC DNA]</scope>
    <source>
        <strain evidence="1 2">KH1P1</strain>
    </source>
</reference>
<dbReference type="EMBL" id="FOIL01000037">
    <property type="protein sequence ID" value="SET73408.1"/>
    <property type="molecule type" value="Genomic_DNA"/>
</dbReference>
<proteinExistence type="predicted"/>
<dbReference type="AlphaFoldDB" id="A0A1I0GST6"/>
<dbReference type="Proteomes" id="UP000199820">
    <property type="component" value="Unassembled WGS sequence"/>
</dbReference>
<dbReference type="RefSeq" id="WP_074649966.1">
    <property type="nucleotide sequence ID" value="NZ_FOIL01000037.1"/>
</dbReference>
<name>A0A1I0GST6_9FIRM</name>
<sequence length="137" mass="15132">MNKNIEIKLNPLTDGFVENAVNENAIRADRHALIIATNGDLRLTDLNEVKEIIEGFKNCGGSIILGDSDFIVLFNDNKAFDLEEGRFFVGSMLVMKISGDRLLPLSDEEIVAVQDMLDGRMATLVSEDQQFSALVLS</sequence>
<evidence type="ECO:0000313" key="2">
    <source>
        <dbReference type="Proteomes" id="UP000199820"/>
    </source>
</evidence>
<dbReference type="OrthoDB" id="2047923at2"/>
<protein>
    <submittedName>
        <fullName evidence="1">Uncharacterized protein</fullName>
    </submittedName>
</protein>
<keyword evidence="2" id="KW-1185">Reference proteome</keyword>
<gene>
    <name evidence="1" type="ORF">SAMN04487771_10379</name>
</gene>